<sequence>MMERSMSPAKQHTDNLAKLIHSVGYHPPREVFQDFCEMAAVAVSNAVDVLHREAREAQYMRLIQRYKPKDQYLFRAMLDELQQALEKDPSDILGRLFMEVGGSNSRSGQFFTPESISQVLTDLTLADTGHVQSLIEERGFITLSEPSCGAGAMVIAFALRLRELGINYQQHLHATLVDIDCRAVHMAYLQLSLLHIPAVVVHGDTLTLKQHSSWYTLAHAMGLFGIKLRRGFSLDSARGRELIGNQSGQEDADSLHDRRMAMAIG</sequence>
<proteinExistence type="inferred from homology"/>
<dbReference type="Gene3D" id="3.40.50.150">
    <property type="entry name" value="Vaccinia Virus protein VP39"/>
    <property type="match status" value="1"/>
</dbReference>
<dbReference type="Pfam" id="PF02384">
    <property type="entry name" value="N6_Mtase"/>
    <property type="match status" value="1"/>
</dbReference>
<feature type="domain" description="DNA methylase adenine-specific" evidence="2">
    <location>
        <begin position="104"/>
        <end position="212"/>
    </location>
</feature>
<dbReference type="GO" id="GO:0003677">
    <property type="term" value="F:DNA binding"/>
    <property type="evidence" value="ECO:0007669"/>
    <property type="project" value="InterPro"/>
</dbReference>
<comment type="similarity">
    <text evidence="1">Belongs to the N(4)/N(6)-methyltransferase family.</text>
</comment>
<evidence type="ECO:0000256" key="1">
    <source>
        <dbReference type="ARBA" id="ARBA00006594"/>
    </source>
</evidence>
<dbReference type="InterPro" id="IPR003356">
    <property type="entry name" value="DNA_methylase_A-5"/>
</dbReference>
<dbReference type="SUPFAM" id="SSF53335">
    <property type="entry name" value="S-adenosyl-L-methionine-dependent methyltransferases"/>
    <property type="match status" value="1"/>
</dbReference>
<dbReference type="InterPro" id="IPR029063">
    <property type="entry name" value="SAM-dependent_MTases_sf"/>
</dbReference>
<geneLocation type="plasmid" evidence="3">
    <name>pJB37</name>
</geneLocation>
<evidence type="ECO:0000313" key="3">
    <source>
        <dbReference type="EMBL" id="ARD70121.1"/>
    </source>
</evidence>
<dbReference type="GO" id="GO:0008170">
    <property type="term" value="F:N-methyltransferase activity"/>
    <property type="evidence" value="ECO:0007669"/>
    <property type="project" value="InterPro"/>
</dbReference>
<dbReference type="PRINTS" id="PR00507">
    <property type="entry name" value="N12N6MTFRASE"/>
</dbReference>
<dbReference type="AlphaFoldDB" id="A0A1V0M5J2"/>
<organism evidence="3">
    <name type="scientific">Pseudomonas aeruginosa</name>
    <dbReference type="NCBI Taxonomy" id="287"/>
    <lineage>
        <taxon>Bacteria</taxon>
        <taxon>Pseudomonadati</taxon>
        <taxon>Pseudomonadota</taxon>
        <taxon>Gammaproteobacteria</taxon>
        <taxon>Pseudomonadales</taxon>
        <taxon>Pseudomonadaceae</taxon>
        <taxon>Pseudomonas</taxon>
    </lineage>
</organism>
<name>A0A1V0M5J2_PSEAI</name>
<evidence type="ECO:0000259" key="2">
    <source>
        <dbReference type="Pfam" id="PF02384"/>
    </source>
</evidence>
<accession>A0A1V0M5J2</accession>
<reference evidence="3" key="1">
    <citation type="submission" date="2017-01" db="EMBL/GenBank/DDBJ databases">
        <title>Complete nucleotide sequence of an IncP-2 blaVIM-2-harboring megaplasmid from Pseudomonas aeruginosa.</title>
        <authorList>
            <person name="Botelho J."/>
            <person name="Grosso F."/>
            <person name="Mabrouk A."/>
            <person name="Peixe L."/>
        </authorList>
    </citation>
    <scope>NUCLEOTIDE SEQUENCE</scope>
    <source>
        <strain evidence="3">FFUP_PS_37</strain>
        <plasmid evidence="3">pJB37</plasmid>
    </source>
</reference>
<protein>
    <recommendedName>
        <fullName evidence="2">DNA methylase adenine-specific domain-containing protein</fullName>
    </recommendedName>
</protein>
<dbReference type="EMBL" id="KY494864">
    <property type="protein sequence ID" value="ARD70121.1"/>
    <property type="molecule type" value="Genomic_DNA"/>
</dbReference>
<keyword evidence="3" id="KW-0614">Plasmid</keyword>